<dbReference type="RefSeq" id="WP_029313674.1">
    <property type="nucleotide sequence ID" value="NZ_FTNE01000036.1"/>
</dbReference>
<evidence type="ECO:0000259" key="1">
    <source>
        <dbReference type="Pfam" id="PF13503"/>
    </source>
</evidence>
<accession>A0A8G2CNN4</accession>
<sequence length="299" mass="32851">MTAAADLLVVMQNWPRPVFVAIDGALLPDVPGLTAKADVFPRSLFVEQSDPTTVQAGPWFASLDERHLESLMRIEGIEMSAVFWGGPVEESTIFRHLRSINLVDVPRPTDAPFDPFAADPETVLFRHWDPSVMALTLPVLEPAQRARLFGPMDSLALYDPSLGGSRDAKRRIDWPEPTRGRIRISKTQLASIAAAMTDRSRRTIATFLRDAAPTETAYMDNAALDAFIADSEISGRELGLTTERGLSRWSYLMLISNGAIATIEPARAFLAAKPGTPDERIGRLMLGVADELGRRRSPA</sequence>
<reference evidence="2 3" key="1">
    <citation type="submission" date="2017-01" db="EMBL/GenBank/DDBJ databases">
        <authorList>
            <person name="Varghese N."/>
            <person name="Submissions S."/>
        </authorList>
    </citation>
    <scope>NUCLEOTIDE SEQUENCE [LARGE SCALE GENOMIC DNA]</scope>
    <source>
        <strain evidence="2 3">ATCC 35905</strain>
    </source>
</reference>
<organism evidence="2 3">
    <name type="scientific">Acidiphilium rubrum</name>
    <dbReference type="NCBI Taxonomy" id="526"/>
    <lineage>
        <taxon>Bacteria</taxon>
        <taxon>Pseudomonadati</taxon>
        <taxon>Pseudomonadota</taxon>
        <taxon>Alphaproteobacteria</taxon>
        <taxon>Acetobacterales</taxon>
        <taxon>Acidocellaceae</taxon>
        <taxon>Acidiphilium</taxon>
    </lineage>
</organism>
<evidence type="ECO:0000313" key="2">
    <source>
        <dbReference type="EMBL" id="SIR47114.1"/>
    </source>
</evidence>
<dbReference type="EMBL" id="FTNE01000036">
    <property type="protein sequence ID" value="SIR47114.1"/>
    <property type="molecule type" value="Genomic_DNA"/>
</dbReference>
<name>A0A8G2CNN4_ACIRU</name>
<comment type="caution">
    <text evidence="2">The sequence shown here is derived from an EMBL/GenBank/DDBJ whole genome shotgun (WGS) entry which is preliminary data.</text>
</comment>
<gene>
    <name evidence="2" type="ORF">SAMN05421828_13613</name>
</gene>
<dbReference type="AlphaFoldDB" id="A0A8G2CNN4"/>
<dbReference type="OrthoDB" id="7219308at2"/>
<protein>
    <recommendedName>
        <fullName evidence="1">DUF4123 domain-containing protein</fullName>
    </recommendedName>
</protein>
<dbReference type="Proteomes" id="UP000186308">
    <property type="component" value="Unassembled WGS sequence"/>
</dbReference>
<proteinExistence type="predicted"/>
<keyword evidence="3" id="KW-1185">Reference proteome</keyword>
<dbReference type="InterPro" id="IPR025391">
    <property type="entry name" value="DUF4123"/>
</dbReference>
<feature type="domain" description="DUF4123" evidence="1">
    <location>
        <begin position="19"/>
        <end position="146"/>
    </location>
</feature>
<dbReference type="Pfam" id="PF13503">
    <property type="entry name" value="DUF4123"/>
    <property type="match status" value="1"/>
</dbReference>
<evidence type="ECO:0000313" key="3">
    <source>
        <dbReference type="Proteomes" id="UP000186308"/>
    </source>
</evidence>